<keyword evidence="3" id="KW-1185">Reference proteome</keyword>
<reference evidence="2 3" key="1">
    <citation type="submission" date="2020-04" db="EMBL/GenBank/DDBJ databases">
        <title>Perkinsus chesapeaki whole genome sequence.</title>
        <authorList>
            <person name="Bogema D.R."/>
        </authorList>
    </citation>
    <scope>NUCLEOTIDE SEQUENCE [LARGE SCALE GENOMIC DNA]</scope>
    <source>
        <strain evidence="2">ATCC PRA-425</strain>
    </source>
</reference>
<accession>A0A7J6MWV0</accession>
<proteinExistence type="predicted"/>
<keyword evidence="2" id="KW-0687">Ribonucleoprotein</keyword>
<organism evidence="2 3">
    <name type="scientific">Perkinsus chesapeaki</name>
    <name type="common">Clam parasite</name>
    <name type="synonym">Perkinsus andrewsi</name>
    <dbReference type="NCBI Taxonomy" id="330153"/>
    <lineage>
        <taxon>Eukaryota</taxon>
        <taxon>Sar</taxon>
        <taxon>Alveolata</taxon>
        <taxon>Perkinsozoa</taxon>
        <taxon>Perkinsea</taxon>
        <taxon>Perkinsida</taxon>
        <taxon>Perkinsidae</taxon>
        <taxon>Perkinsus</taxon>
    </lineage>
</organism>
<protein>
    <submittedName>
        <fullName evidence="2">La ribonucleoprotein domain member 4B</fullName>
    </submittedName>
</protein>
<feature type="compositionally biased region" description="Low complexity" evidence="1">
    <location>
        <begin position="355"/>
        <end position="369"/>
    </location>
</feature>
<feature type="compositionally biased region" description="Basic residues" evidence="1">
    <location>
        <begin position="248"/>
        <end position="263"/>
    </location>
</feature>
<dbReference type="AlphaFoldDB" id="A0A7J6MWV0"/>
<evidence type="ECO:0000313" key="3">
    <source>
        <dbReference type="Proteomes" id="UP000591131"/>
    </source>
</evidence>
<evidence type="ECO:0000256" key="1">
    <source>
        <dbReference type="SAM" id="MobiDB-lite"/>
    </source>
</evidence>
<dbReference type="GO" id="GO:1990904">
    <property type="term" value="C:ribonucleoprotein complex"/>
    <property type="evidence" value="ECO:0007669"/>
    <property type="project" value="UniProtKB-KW"/>
</dbReference>
<name>A0A7J6MWV0_PERCH</name>
<dbReference type="OrthoDB" id="340227at2759"/>
<dbReference type="Proteomes" id="UP000591131">
    <property type="component" value="Unassembled WGS sequence"/>
</dbReference>
<comment type="caution">
    <text evidence="2">The sequence shown here is derived from an EMBL/GenBank/DDBJ whole genome shotgun (WGS) entry which is preliminary data.</text>
</comment>
<feature type="region of interest" description="Disordered" evidence="1">
    <location>
        <begin position="342"/>
        <end position="379"/>
    </location>
</feature>
<evidence type="ECO:0000313" key="2">
    <source>
        <dbReference type="EMBL" id="KAF4676099.1"/>
    </source>
</evidence>
<sequence>MNKNEENEKVKPTEEVGKDKLEAVKTAVEGVLSKEYLKSNQTFAARMNAQMYMSLDSLFNSKVIEDLNTTAEEIANAITTLGSSKVALDSTKTQIKPIIPDLQLRTTVIVRDVDSKSLTVDDFKNCVLKDAPCDMDKDIVDIRPDVNDHWYVRFTTEDKCENVALWLRNQKYNGNPIHTAVKAEHFMLTLFPDLDKNSEAYPSPALNYGSPAFTPSSPATTPYQGYSSYNPYAGVDQYGYYHPSATKGKGKGKGKGGRGRRRMSSSGAPHEPVEQIIDPSEFAGDETKYKYDYRKYTKEEIESICESMPAEAVYKPEGMVKAEKQVGEGLIRDKPNREWIVEGSPVATGGGGGRKASSSAAATASPAVKPEAPKVSAAS</sequence>
<gene>
    <name evidence="2" type="primary">LARP4B_2</name>
    <name evidence="2" type="ORF">FOL47_006707</name>
</gene>
<feature type="region of interest" description="Disordered" evidence="1">
    <location>
        <begin position="243"/>
        <end position="275"/>
    </location>
</feature>
<dbReference type="EMBL" id="JAAPAO010000038">
    <property type="protein sequence ID" value="KAF4676099.1"/>
    <property type="molecule type" value="Genomic_DNA"/>
</dbReference>